<comment type="pathway">
    <text evidence="1">Cofactor biosynthesis; adenosylcobalamin biosynthesis.</text>
</comment>
<evidence type="ECO:0000313" key="8">
    <source>
        <dbReference type="EMBL" id="OIR06091.1"/>
    </source>
</evidence>
<evidence type="ECO:0000256" key="6">
    <source>
        <dbReference type="ARBA" id="ARBA00022691"/>
    </source>
</evidence>
<sequence length="269" mass="29464">MDRLGAEKTTMKTSRIGKLIGVSLGPGDPGLITRRAWEVMQSDVHWAYPVRSRSSDSYALDIVQRAGLNMPKNYSPLLFPMTHDPEKLSIYWLEAAQTVLSVLQAGRDVAFLVEGDASTYSTFGHLARTLSALDAAIEVEVIPGVTSFNAAAASVGKPLADVDDTVVIVPAGYGIAMLERLLDDADTLILLKVKPLLNDIIDFLARRNLLAHSCFIEKTGAPEERIVHDVASLKGEKVNYLSLLIIKNPDRQRGEIARGCRKVVRVEEQ</sequence>
<dbReference type="InterPro" id="IPR014776">
    <property type="entry name" value="4pyrrole_Mease_sub2"/>
</dbReference>
<evidence type="ECO:0000256" key="3">
    <source>
        <dbReference type="ARBA" id="ARBA00022573"/>
    </source>
</evidence>
<keyword evidence="4 8" id="KW-0489">Methyltransferase</keyword>
<dbReference type="GO" id="GO:0032259">
    <property type="term" value="P:methylation"/>
    <property type="evidence" value="ECO:0007669"/>
    <property type="project" value="UniProtKB-KW"/>
</dbReference>
<dbReference type="PANTHER" id="PTHR43467:SF2">
    <property type="entry name" value="COBALT-PRECORRIN-2 C(20)-METHYLTRANSFERASE"/>
    <property type="match status" value="1"/>
</dbReference>
<reference evidence="8" key="1">
    <citation type="submission" date="2016-10" db="EMBL/GenBank/DDBJ databases">
        <title>Sequence of Gallionella enrichment culture.</title>
        <authorList>
            <person name="Poehlein A."/>
            <person name="Muehling M."/>
            <person name="Daniel R."/>
        </authorList>
    </citation>
    <scope>NUCLEOTIDE SEQUENCE</scope>
</reference>
<comment type="similarity">
    <text evidence="2">Belongs to the precorrin methyltransferase family.</text>
</comment>
<evidence type="ECO:0000256" key="5">
    <source>
        <dbReference type="ARBA" id="ARBA00022679"/>
    </source>
</evidence>
<dbReference type="InterPro" id="IPR035996">
    <property type="entry name" value="4pyrrol_Methylase_sf"/>
</dbReference>
<feature type="domain" description="Tetrapyrrole methylase" evidence="7">
    <location>
        <begin position="18"/>
        <end position="229"/>
    </location>
</feature>
<dbReference type="Gene3D" id="3.30.950.10">
    <property type="entry name" value="Methyltransferase, Cobalt-precorrin-4 Transmethylase, Domain 2"/>
    <property type="match status" value="1"/>
</dbReference>
<keyword evidence="6" id="KW-0949">S-adenosyl-L-methionine</keyword>
<dbReference type="CDD" id="cd11645">
    <property type="entry name" value="Precorrin_2_C20_MT"/>
    <property type="match status" value="1"/>
</dbReference>
<dbReference type="InterPro" id="IPR014777">
    <property type="entry name" value="4pyrrole_Mease_sub1"/>
</dbReference>
<evidence type="ECO:0000256" key="4">
    <source>
        <dbReference type="ARBA" id="ARBA00022603"/>
    </source>
</evidence>
<dbReference type="UniPathway" id="UPA00148"/>
<dbReference type="PANTHER" id="PTHR43467">
    <property type="entry name" value="COBALT-PRECORRIN-2 C(20)-METHYLTRANSFERASE"/>
    <property type="match status" value="1"/>
</dbReference>
<dbReference type="AlphaFoldDB" id="A0A1J5SDV1"/>
<dbReference type="EC" id="2.1.1.151" evidence="8"/>
<dbReference type="NCBIfam" id="TIGR01467">
    <property type="entry name" value="cobI_cbiL"/>
    <property type="match status" value="1"/>
</dbReference>
<dbReference type="InterPro" id="IPR006364">
    <property type="entry name" value="CobI/CbiL/CobIJ_dom"/>
</dbReference>
<comment type="caution">
    <text evidence="8">The sequence shown here is derived from an EMBL/GenBank/DDBJ whole genome shotgun (WGS) entry which is preliminary data.</text>
</comment>
<evidence type="ECO:0000256" key="2">
    <source>
        <dbReference type="ARBA" id="ARBA00005879"/>
    </source>
</evidence>
<proteinExistence type="inferred from homology"/>
<dbReference type="GO" id="GO:0009236">
    <property type="term" value="P:cobalamin biosynthetic process"/>
    <property type="evidence" value="ECO:0007669"/>
    <property type="project" value="UniProtKB-UniPathway"/>
</dbReference>
<protein>
    <submittedName>
        <fullName evidence="8">Cobalt-precorrin-2 C(20)-methyltransferase</fullName>
        <ecNumber evidence="8">2.1.1.151</ecNumber>
    </submittedName>
</protein>
<dbReference type="Pfam" id="PF00590">
    <property type="entry name" value="TP_methylase"/>
    <property type="match status" value="1"/>
</dbReference>
<name>A0A1J5SDV1_9ZZZZ</name>
<gene>
    <name evidence="8" type="primary">cbiL_1</name>
    <name evidence="8" type="ORF">GALL_118880</name>
</gene>
<dbReference type="GO" id="GO:0043781">
    <property type="term" value="F:cobalt-factor II C20-methyltransferase activity"/>
    <property type="evidence" value="ECO:0007669"/>
    <property type="project" value="UniProtKB-EC"/>
</dbReference>
<keyword evidence="3" id="KW-0169">Cobalamin biosynthesis</keyword>
<dbReference type="GO" id="GO:0030788">
    <property type="term" value="F:precorrin-2 C20-methyltransferase activity"/>
    <property type="evidence" value="ECO:0007669"/>
    <property type="project" value="InterPro"/>
</dbReference>
<dbReference type="EMBL" id="MLJW01000046">
    <property type="protein sequence ID" value="OIR06091.1"/>
    <property type="molecule type" value="Genomic_DNA"/>
</dbReference>
<dbReference type="SUPFAM" id="SSF53790">
    <property type="entry name" value="Tetrapyrrole methylase"/>
    <property type="match status" value="1"/>
</dbReference>
<evidence type="ECO:0000259" key="7">
    <source>
        <dbReference type="Pfam" id="PF00590"/>
    </source>
</evidence>
<dbReference type="Gene3D" id="3.40.1010.10">
    <property type="entry name" value="Cobalt-precorrin-4 Transmethylase, Domain 1"/>
    <property type="match status" value="1"/>
</dbReference>
<keyword evidence="5 8" id="KW-0808">Transferase</keyword>
<accession>A0A1J5SDV1</accession>
<dbReference type="PIRSF" id="PIRSF036427">
    <property type="entry name" value="Precrrn-2_mtase"/>
    <property type="match status" value="1"/>
</dbReference>
<dbReference type="InterPro" id="IPR012382">
    <property type="entry name" value="CobI/CbiL"/>
</dbReference>
<dbReference type="InterPro" id="IPR000878">
    <property type="entry name" value="4pyrrol_Mease"/>
</dbReference>
<organism evidence="8">
    <name type="scientific">mine drainage metagenome</name>
    <dbReference type="NCBI Taxonomy" id="410659"/>
    <lineage>
        <taxon>unclassified sequences</taxon>
        <taxon>metagenomes</taxon>
        <taxon>ecological metagenomes</taxon>
    </lineage>
</organism>
<evidence type="ECO:0000256" key="1">
    <source>
        <dbReference type="ARBA" id="ARBA00004953"/>
    </source>
</evidence>